<evidence type="ECO:0000256" key="1">
    <source>
        <dbReference type="ARBA" id="ARBA00004651"/>
    </source>
</evidence>
<dbReference type="Proteomes" id="UP000612680">
    <property type="component" value="Chromosome"/>
</dbReference>
<proteinExistence type="predicted"/>
<keyword evidence="5 6" id="KW-0472">Membrane</keyword>
<evidence type="ECO:0000256" key="2">
    <source>
        <dbReference type="ARBA" id="ARBA00022475"/>
    </source>
</evidence>
<sequence length="336" mass="37109">MKTWKVLLAGMVCFFFYVFVKTTDLRLVCASLRQVDFRFFYLLLTTFVANWCGAVGWKYCMGRQAKGISVSYLFLIRQIGETVGLVNPAGIVGGEACKVYLLAGRLPQATAITASLLISRVIMAATQLILFMVVAVLISMQGSFRLPNLPAVPAKSMVYIAACILFLIVAGRLLVTKWKPLQTSRRAASMRLKFSQSIGEVRQAFFLFFTNDKKGLVLAAIFFSMHWVLGAVEIYLILLFLHVPATMLQAMFVDLGVTFFKTAGGFIPGQLGAEELGNRVMLGVLGPAAASAWLTLSVLRRARQLFWILFGLAAYLIRLRSGRLSSAVHGNIVRKP</sequence>
<dbReference type="Pfam" id="PF03706">
    <property type="entry name" value="LPG_synthase_TM"/>
    <property type="match status" value="1"/>
</dbReference>
<evidence type="ECO:0000313" key="7">
    <source>
        <dbReference type="EMBL" id="QRQ99899.1"/>
    </source>
</evidence>
<comment type="subcellular location">
    <subcellularLocation>
        <location evidence="1">Cell membrane</location>
        <topology evidence="1">Multi-pass membrane protein</topology>
    </subcellularLocation>
</comment>
<evidence type="ECO:0000313" key="8">
    <source>
        <dbReference type="Proteomes" id="UP000612680"/>
    </source>
</evidence>
<keyword evidence="3 6" id="KW-0812">Transmembrane</keyword>
<name>A0ABX7I1T8_9BACT</name>
<keyword evidence="8" id="KW-1185">Reference proteome</keyword>
<accession>A0ABX7I1T8</accession>
<dbReference type="InterPro" id="IPR022791">
    <property type="entry name" value="L-PG_synthase/AglD"/>
</dbReference>
<feature type="transmembrane region" description="Helical" evidence="6">
    <location>
        <begin position="121"/>
        <end position="144"/>
    </location>
</feature>
<reference evidence="7 8" key="1">
    <citation type="submission" date="2020-06" db="EMBL/GenBank/DDBJ databases">
        <title>Dyadobacter sandarakinus sp. nov., isolated from the soil of the Arctic Yellow River Station.</title>
        <authorList>
            <person name="Zhang Y."/>
            <person name="Peng F."/>
        </authorList>
    </citation>
    <scope>NUCLEOTIDE SEQUENCE [LARGE SCALE GENOMIC DNA]</scope>
    <source>
        <strain evidence="7 8">Q3-56</strain>
    </source>
</reference>
<feature type="transmembrane region" description="Helical" evidence="6">
    <location>
        <begin position="156"/>
        <end position="175"/>
    </location>
</feature>
<feature type="transmembrane region" description="Helical" evidence="6">
    <location>
        <begin position="305"/>
        <end position="321"/>
    </location>
</feature>
<dbReference type="EMBL" id="CP056775">
    <property type="protein sequence ID" value="QRQ99899.1"/>
    <property type="molecule type" value="Genomic_DNA"/>
</dbReference>
<evidence type="ECO:0000256" key="4">
    <source>
        <dbReference type="ARBA" id="ARBA00022989"/>
    </source>
</evidence>
<dbReference type="RefSeq" id="WP_204660662.1">
    <property type="nucleotide sequence ID" value="NZ_CP056775.1"/>
</dbReference>
<organism evidence="7 8">
    <name type="scientific">Dyadobacter sandarakinus</name>
    <dbReference type="NCBI Taxonomy" id="2747268"/>
    <lineage>
        <taxon>Bacteria</taxon>
        <taxon>Pseudomonadati</taxon>
        <taxon>Bacteroidota</taxon>
        <taxon>Cytophagia</taxon>
        <taxon>Cytophagales</taxon>
        <taxon>Spirosomataceae</taxon>
        <taxon>Dyadobacter</taxon>
    </lineage>
</organism>
<gene>
    <name evidence="7" type="ORF">HWI92_02685</name>
</gene>
<evidence type="ECO:0000256" key="6">
    <source>
        <dbReference type="SAM" id="Phobius"/>
    </source>
</evidence>
<evidence type="ECO:0000256" key="5">
    <source>
        <dbReference type="ARBA" id="ARBA00023136"/>
    </source>
</evidence>
<feature type="transmembrane region" description="Helical" evidence="6">
    <location>
        <begin position="216"/>
        <end position="241"/>
    </location>
</feature>
<feature type="transmembrane region" description="Helical" evidence="6">
    <location>
        <begin position="39"/>
        <end position="57"/>
    </location>
</feature>
<protein>
    <submittedName>
        <fullName evidence="7">Flippase-like domain-containing protein</fullName>
    </submittedName>
</protein>
<keyword evidence="2" id="KW-1003">Cell membrane</keyword>
<keyword evidence="4 6" id="KW-1133">Transmembrane helix</keyword>
<feature type="transmembrane region" description="Helical" evidence="6">
    <location>
        <begin position="280"/>
        <end position="299"/>
    </location>
</feature>
<evidence type="ECO:0000256" key="3">
    <source>
        <dbReference type="ARBA" id="ARBA00022692"/>
    </source>
</evidence>